<dbReference type="InterPro" id="IPR022346">
    <property type="entry name" value="T2SS_GspH"/>
</dbReference>
<keyword evidence="14" id="KW-1185">Reference proteome</keyword>
<dbReference type="InterPro" id="IPR045584">
    <property type="entry name" value="Pilin-like"/>
</dbReference>
<keyword evidence="4" id="KW-0488">Methylation</keyword>
<keyword evidence="5" id="KW-0997">Cell inner membrane</keyword>
<dbReference type="Pfam" id="PF12019">
    <property type="entry name" value="GspH"/>
    <property type="match status" value="1"/>
</dbReference>
<accession>A0ABU5PB37</accession>
<keyword evidence="3" id="KW-1003">Cell membrane</keyword>
<evidence type="ECO:0000256" key="8">
    <source>
        <dbReference type="ARBA" id="ARBA00023136"/>
    </source>
</evidence>
<sequence length="175" mass="19294">MPEVMKKTCGYSLAELLITISLLSITASITIPPLSQLLESQRQTHTLNQMLGALSYTRSAAVFSRLNTSLCAGQTDCNGSPAWAQHLIIFHDINANGRREPDELILREEPLLDGYNWYWASFRKLSHVIFEADGTSRAANGTLTLCKAGQPQRQIVINVVGRIRHQSPAANATCD</sequence>
<comment type="subcellular location">
    <subcellularLocation>
        <location evidence="1">Cell inner membrane</location>
        <topology evidence="1">Single-pass membrane protein</topology>
    </subcellularLocation>
</comment>
<name>A0ABU5PB37_9PSED</name>
<dbReference type="NCBIfam" id="TIGR02532">
    <property type="entry name" value="IV_pilin_GFxxxE"/>
    <property type="match status" value="1"/>
</dbReference>
<keyword evidence="7 11" id="KW-1133">Transmembrane helix</keyword>
<dbReference type="RefSeq" id="WP_322949398.1">
    <property type="nucleotide sequence ID" value="NZ_JAYEET010000039.1"/>
</dbReference>
<organism evidence="13 14">
    <name type="scientific">Pseudomonas spirodelae</name>
    <dbReference type="NCBI Taxonomy" id="3101751"/>
    <lineage>
        <taxon>Bacteria</taxon>
        <taxon>Pseudomonadati</taxon>
        <taxon>Pseudomonadota</taxon>
        <taxon>Gammaproteobacteria</taxon>
        <taxon>Pseudomonadales</taxon>
        <taxon>Pseudomonadaceae</taxon>
        <taxon>Pseudomonas</taxon>
    </lineage>
</organism>
<dbReference type="EMBL" id="JAYEET010000039">
    <property type="protein sequence ID" value="MEA1606733.1"/>
    <property type="molecule type" value="Genomic_DNA"/>
</dbReference>
<evidence type="ECO:0000256" key="9">
    <source>
        <dbReference type="ARBA" id="ARBA00025772"/>
    </source>
</evidence>
<keyword evidence="6 11" id="KW-0812">Transmembrane</keyword>
<feature type="domain" description="General secretion pathway GspH" evidence="12">
    <location>
        <begin position="48"/>
        <end position="161"/>
    </location>
</feature>
<evidence type="ECO:0000256" key="7">
    <source>
        <dbReference type="ARBA" id="ARBA00022989"/>
    </source>
</evidence>
<dbReference type="Gene3D" id="3.55.40.10">
    <property type="entry name" value="minor pseudopilin epsh domain"/>
    <property type="match status" value="1"/>
</dbReference>
<evidence type="ECO:0000256" key="11">
    <source>
        <dbReference type="SAM" id="Phobius"/>
    </source>
</evidence>
<evidence type="ECO:0000259" key="12">
    <source>
        <dbReference type="Pfam" id="PF12019"/>
    </source>
</evidence>
<comment type="similarity">
    <text evidence="9">Belongs to the GSP H family.</text>
</comment>
<feature type="transmembrane region" description="Helical" evidence="11">
    <location>
        <begin position="12"/>
        <end position="34"/>
    </location>
</feature>
<evidence type="ECO:0000256" key="4">
    <source>
        <dbReference type="ARBA" id="ARBA00022481"/>
    </source>
</evidence>
<comment type="caution">
    <text evidence="13">The sequence shown here is derived from an EMBL/GenBank/DDBJ whole genome shotgun (WGS) entry which is preliminary data.</text>
</comment>
<evidence type="ECO:0000256" key="10">
    <source>
        <dbReference type="ARBA" id="ARBA00030775"/>
    </source>
</evidence>
<protein>
    <recommendedName>
        <fullName evidence="2">Type II secretion system protein H</fullName>
    </recommendedName>
    <alternativeName>
        <fullName evidence="10">General secretion pathway protein H</fullName>
    </alternativeName>
</protein>
<dbReference type="Proteomes" id="UP001292571">
    <property type="component" value="Unassembled WGS sequence"/>
</dbReference>
<proteinExistence type="inferred from homology"/>
<evidence type="ECO:0000256" key="5">
    <source>
        <dbReference type="ARBA" id="ARBA00022519"/>
    </source>
</evidence>
<evidence type="ECO:0000256" key="6">
    <source>
        <dbReference type="ARBA" id="ARBA00022692"/>
    </source>
</evidence>
<evidence type="ECO:0000313" key="14">
    <source>
        <dbReference type="Proteomes" id="UP001292571"/>
    </source>
</evidence>
<evidence type="ECO:0000256" key="3">
    <source>
        <dbReference type="ARBA" id="ARBA00022475"/>
    </source>
</evidence>
<evidence type="ECO:0000256" key="2">
    <source>
        <dbReference type="ARBA" id="ARBA00021549"/>
    </source>
</evidence>
<evidence type="ECO:0000313" key="13">
    <source>
        <dbReference type="EMBL" id="MEA1606733.1"/>
    </source>
</evidence>
<keyword evidence="8 11" id="KW-0472">Membrane</keyword>
<evidence type="ECO:0000256" key="1">
    <source>
        <dbReference type="ARBA" id="ARBA00004377"/>
    </source>
</evidence>
<dbReference type="SUPFAM" id="SSF54523">
    <property type="entry name" value="Pili subunits"/>
    <property type="match status" value="1"/>
</dbReference>
<gene>
    <name evidence="13" type="ORF">SOP97_13030</name>
</gene>
<dbReference type="InterPro" id="IPR012902">
    <property type="entry name" value="N_methyl_site"/>
</dbReference>
<reference evidence="13 14" key="1">
    <citation type="submission" date="2023-12" db="EMBL/GenBank/DDBJ databases">
        <title>Pseudomonas sp. T5W1.</title>
        <authorList>
            <person name="Maltman C."/>
        </authorList>
    </citation>
    <scope>NUCLEOTIDE SEQUENCE [LARGE SCALE GENOMIC DNA]</scope>
    <source>
        <strain evidence="13 14">T5W1</strain>
    </source>
</reference>